<feature type="compositionally biased region" description="Low complexity" evidence="1">
    <location>
        <begin position="429"/>
        <end position="451"/>
    </location>
</feature>
<keyword evidence="3" id="KW-1185">Reference proteome</keyword>
<dbReference type="AlphaFoldDB" id="A0A9N9FCM3"/>
<feature type="compositionally biased region" description="Acidic residues" evidence="1">
    <location>
        <begin position="189"/>
        <end position="205"/>
    </location>
</feature>
<feature type="compositionally biased region" description="Polar residues" evidence="1">
    <location>
        <begin position="254"/>
        <end position="265"/>
    </location>
</feature>
<name>A0A9N9FCM3_9GLOM</name>
<feature type="region of interest" description="Disordered" evidence="1">
    <location>
        <begin position="51"/>
        <end position="79"/>
    </location>
</feature>
<evidence type="ECO:0000313" key="2">
    <source>
        <dbReference type="EMBL" id="CAG8524769.1"/>
    </source>
</evidence>
<comment type="caution">
    <text evidence="2">The sequence shown here is derived from an EMBL/GenBank/DDBJ whole genome shotgun (WGS) entry which is preliminary data.</text>
</comment>
<feature type="region of interest" description="Disordered" evidence="1">
    <location>
        <begin position="180"/>
        <end position="331"/>
    </location>
</feature>
<accession>A0A9N9FCM3</accession>
<organism evidence="2 3">
    <name type="scientific">Dentiscutata erythropus</name>
    <dbReference type="NCBI Taxonomy" id="1348616"/>
    <lineage>
        <taxon>Eukaryota</taxon>
        <taxon>Fungi</taxon>
        <taxon>Fungi incertae sedis</taxon>
        <taxon>Mucoromycota</taxon>
        <taxon>Glomeromycotina</taxon>
        <taxon>Glomeromycetes</taxon>
        <taxon>Diversisporales</taxon>
        <taxon>Gigasporaceae</taxon>
        <taxon>Dentiscutata</taxon>
    </lineage>
</organism>
<evidence type="ECO:0000256" key="1">
    <source>
        <dbReference type="SAM" id="MobiDB-lite"/>
    </source>
</evidence>
<feature type="compositionally biased region" description="Polar residues" evidence="1">
    <location>
        <begin position="455"/>
        <end position="467"/>
    </location>
</feature>
<feature type="compositionally biased region" description="Polar residues" evidence="1">
    <location>
        <begin position="320"/>
        <end position="331"/>
    </location>
</feature>
<feature type="region of interest" description="Disordered" evidence="1">
    <location>
        <begin position="489"/>
        <end position="537"/>
    </location>
</feature>
<evidence type="ECO:0000313" key="3">
    <source>
        <dbReference type="Proteomes" id="UP000789405"/>
    </source>
</evidence>
<gene>
    <name evidence="2" type="ORF">DERYTH_LOCUS4051</name>
</gene>
<feature type="region of interest" description="Disordered" evidence="1">
    <location>
        <begin position="429"/>
        <end position="467"/>
    </location>
</feature>
<protein>
    <submittedName>
        <fullName evidence="2">22355_t:CDS:1</fullName>
    </submittedName>
</protein>
<reference evidence="2" key="1">
    <citation type="submission" date="2021-06" db="EMBL/GenBank/DDBJ databases">
        <authorList>
            <person name="Kallberg Y."/>
            <person name="Tangrot J."/>
            <person name="Rosling A."/>
        </authorList>
    </citation>
    <scope>NUCLEOTIDE SEQUENCE</scope>
    <source>
        <strain evidence="2">MA453B</strain>
    </source>
</reference>
<dbReference type="Proteomes" id="UP000789405">
    <property type="component" value="Unassembled WGS sequence"/>
</dbReference>
<feature type="compositionally biased region" description="Polar residues" evidence="1">
    <location>
        <begin position="56"/>
        <end position="73"/>
    </location>
</feature>
<dbReference type="OrthoDB" id="8062037at2759"/>
<dbReference type="EMBL" id="CAJVPY010001507">
    <property type="protein sequence ID" value="CAG8524769.1"/>
    <property type="molecule type" value="Genomic_DNA"/>
</dbReference>
<feature type="compositionally biased region" description="Acidic residues" evidence="1">
    <location>
        <begin position="507"/>
        <end position="516"/>
    </location>
</feature>
<proteinExistence type="predicted"/>
<dbReference type="CDD" id="cd16448">
    <property type="entry name" value="RING-H2"/>
    <property type="match status" value="1"/>
</dbReference>
<feature type="compositionally biased region" description="Acidic residues" evidence="1">
    <location>
        <begin position="226"/>
        <end position="240"/>
    </location>
</feature>
<feature type="compositionally biased region" description="Basic and acidic residues" evidence="1">
    <location>
        <begin position="279"/>
        <end position="304"/>
    </location>
</feature>
<sequence length="630" mass="71889">MDSVQNTTVNSYIKEIEGYLNNKRIIYEAEGRREFVPLIDRTVQMIRLIKDPGTTEGHSNVTEQNNNRSSTQRNFERPPEKMYHYADGEAIDCAICIEQVEPKQAQVRLSCDFKCPYCRLEVENYAKQPRTWEYPPNGPPTPQNLNDHNDMSHPGELDFANFQRGVLQVVNSIFGGRLNLGHPFRDDTGAEDDYLDDDDENSDFSDSDRIVYEITNGGEHYNNSETDSDDDSNSSDDDYGQNDSINNDDRLRSHFSSDSSENSASGRRARLVMHASNSRIEDSSVTRDNERDNQGNRSSQERHIRERRSRSPSISRQRSDPINSTRVNYNTYYSDRDRDDLMDLNRPVSYLDDLQISDTTDSSRYRNDDSRNIKSNINEFSRYHNDNICNETSRNYEQFNQGSLDSSSNVRNDGTFYNNSSNRLSFNNSLSQNIFNSPQHSTQHSTLSSQHSRTRYGSQSDSESEFTNTLCRHKSASFRLRNIYSEDSTTAEEVMDDTGSNAGNEMDTTDDDTEDDDYRRCFSRDDEDNVSTSLSSPIRNETNQTWYKPWSWYNNNHISGTASSAADVDSDATISSGDECGDGTVDTILVTLISIFSIDVSTHHSVVVDLEKVTSDATKNVKRPQRWVGL</sequence>